<dbReference type="STRING" id="4999.A0A1Y1URC2"/>
<dbReference type="HAMAP" id="MF_03010">
    <property type="entry name" value="eIF3k"/>
    <property type="match status" value="1"/>
</dbReference>
<dbReference type="GO" id="GO:0043022">
    <property type="term" value="F:ribosome binding"/>
    <property type="evidence" value="ECO:0007669"/>
    <property type="project" value="InterPro"/>
</dbReference>
<dbReference type="SUPFAM" id="SSF46785">
    <property type="entry name" value="Winged helix' DNA-binding domain"/>
    <property type="match status" value="1"/>
</dbReference>
<gene>
    <name evidence="6" type="ORF">BD324DRAFT_648759</name>
</gene>
<dbReference type="OrthoDB" id="337745at2759"/>
<evidence type="ECO:0000313" key="7">
    <source>
        <dbReference type="Proteomes" id="UP000193218"/>
    </source>
</evidence>
<dbReference type="GO" id="GO:0005852">
    <property type="term" value="C:eukaryotic translation initiation factor 3 complex"/>
    <property type="evidence" value="ECO:0007669"/>
    <property type="project" value="UniProtKB-UniRule"/>
</dbReference>
<comment type="similarity">
    <text evidence="4">Belongs to the eIF-3 subunit K family.</text>
</comment>
<dbReference type="EMBL" id="NBSH01000002">
    <property type="protein sequence ID" value="ORX40157.1"/>
    <property type="molecule type" value="Genomic_DNA"/>
</dbReference>
<protein>
    <recommendedName>
        <fullName evidence="4">Eukaryotic translation initiation factor 3 subunit K</fullName>
        <shortName evidence="4">eIF3k</shortName>
    </recommendedName>
    <alternativeName>
        <fullName evidence="4">eIF-3 p25</fullName>
    </alternativeName>
</protein>
<dbReference type="SUPFAM" id="SSF48371">
    <property type="entry name" value="ARM repeat"/>
    <property type="match status" value="1"/>
</dbReference>
<evidence type="ECO:0000256" key="2">
    <source>
        <dbReference type="ARBA" id="ARBA00022540"/>
    </source>
</evidence>
<dbReference type="InterPro" id="IPR036390">
    <property type="entry name" value="WH_DNA-bd_sf"/>
</dbReference>
<dbReference type="Proteomes" id="UP000193218">
    <property type="component" value="Unassembled WGS sequence"/>
</dbReference>
<dbReference type="InterPro" id="IPR036388">
    <property type="entry name" value="WH-like_DNA-bd_sf"/>
</dbReference>
<dbReference type="PANTHER" id="PTHR13022">
    <property type="entry name" value="EUKARYOTIC TRANSLATION INITIATION FACTOR 3 SUBUNIT 11"/>
    <property type="match status" value="1"/>
</dbReference>
<comment type="subunit">
    <text evidence="4">Component of the eukaryotic translation initiation factor 3 (eIF-3) complex.</text>
</comment>
<dbReference type="InterPro" id="IPR009374">
    <property type="entry name" value="eIF3k"/>
</dbReference>
<dbReference type="InterPro" id="IPR000717">
    <property type="entry name" value="PCI_dom"/>
</dbReference>
<feature type="domain" description="PCI" evidence="5">
    <location>
        <begin position="57"/>
        <end position="238"/>
    </location>
</feature>
<comment type="subcellular location">
    <subcellularLocation>
        <location evidence="4">Cytoplasm</location>
    </subcellularLocation>
</comment>
<keyword evidence="7" id="KW-1185">Reference proteome</keyword>
<dbReference type="Gene3D" id="1.10.10.10">
    <property type="entry name" value="Winged helix-like DNA-binding domain superfamily/Winged helix DNA-binding domain"/>
    <property type="match status" value="1"/>
</dbReference>
<dbReference type="PROSITE" id="PS50250">
    <property type="entry name" value="PCI"/>
    <property type="match status" value="1"/>
</dbReference>
<comment type="function">
    <text evidence="4">Component of the eukaryotic translation initiation factor 3 (eIF-3) complex, which is involved in protein synthesis of a specialized repertoire of mRNAs and, together with other initiation factors, stimulates binding of mRNA and methionyl-tRNAi to the 40S ribosome. The eIF-3 complex specifically targets and initiates translation of a subset of mRNAs involved in cell proliferation.</text>
</comment>
<keyword evidence="3 4" id="KW-0648">Protein biosynthesis</keyword>
<keyword evidence="1 4" id="KW-0963">Cytoplasm</keyword>
<dbReference type="InterPro" id="IPR016020">
    <property type="entry name" value="Transl_init_fac_sub12_N_euk"/>
</dbReference>
<evidence type="ECO:0000256" key="4">
    <source>
        <dbReference type="HAMAP-Rule" id="MF_03010"/>
    </source>
</evidence>
<dbReference type="GO" id="GO:0003723">
    <property type="term" value="F:RNA binding"/>
    <property type="evidence" value="ECO:0007669"/>
    <property type="project" value="UniProtKB-UniRule"/>
</dbReference>
<dbReference type="GO" id="GO:0016282">
    <property type="term" value="C:eukaryotic 43S preinitiation complex"/>
    <property type="evidence" value="ECO:0007669"/>
    <property type="project" value="UniProtKB-UniRule"/>
</dbReference>
<dbReference type="PANTHER" id="PTHR13022:SF0">
    <property type="entry name" value="EUKARYOTIC TRANSLATION INITIATION FACTOR 3 SUBUNIT K"/>
    <property type="match status" value="1"/>
</dbReference>
<dbReference type="GO" id="GO:0001732">
    <property type="term" value="P:formation of cytoplasmic translation initiation complex"/>
    <property type="evidence" value="ECO:0007669"/>
    <property type="project" value="UniProtKB-UniRule"/>
</dbReference>
<evidence type="ECO:0000313" key="6">
    <source>
        <dbReference type="EMBL" id="ORX40157.1"/>
    </source>
</evidence>
<accession>A0A1Y1URC2</accession>
<evidence type="ECO:0000256" key="3">
    <source>
        <dbReference type="ARBA" id="ARBA00022917"/>
    </source>
</evidence>
<dbReference type="Pfam" id="PF10075">
    <property type="entry name" value="CSN8_PSD8_EIF3K"/>
    <property type="match status" value="1"/>
</dbReference>
<sequence>MVDATQAVPQKSLKQWHSPDSRQEVIHELIHGVDRYNPSNLPYMEEYLSSQIKDGEYDLLANLAILKLYQFNPQMSNPEVIINILLKSLSATVHGPDFNLCLSLLREPAAILHDIESDEQSLITVMPLLQELHTLLRTCQFTAFWKTLNGDEEGAQILRQQYLPQQPHLESSLRILIATSIASCFSRVPIARLSNWINLSSSDLSSWSESIGWKVEGDVAVVPKNGDNDVKAGVVKESVELNQLTKLVSAAAF</sequence>
<dbReference type="RefSeq" id="XP_021873942.1">
    <property type="nucleotide sequence ID" value="XM_022017879.1"/>
</dbReference>
<dbReference type="InParanoid" id="A0A1Y1URC2"/>
<comment type="caution">
    <text evidence="6">The sequence shown here is derived from an EMBL/GenBank/DDBJ whole genome shotgun (WGS) entry which is preliminary data.</text>
</comment>
<dbReference type="GO" id="GO:0033290">
    <property type="term" value="C:eukaryotic 48S preinitiation complex"/>
    <property type="evidence" value="ECO:0007669"/>
    <property type="project" value="UniProtKB-UniRule"/>
</dbReference>
<evidence type="ECO:0000256" key="1">
    <source>
        <dbReference type="ARBA" id="ARBA00022490"/>
    </source>
</evidence>
<keyword evidence="2 4" id="KW-0396">Initiation factor</keyword>
<dbReference type="GO" id="GO:0003743">
    <property type="term" value="F:translation initiation factor activity"/>
    <property type="evidence" value="ECO:0007669"/>
    <property type="project" value="UniProtKB-UniRule"/>
</dbReference>
<dbReference type="InterPro" id="IPR033464">
    <property type="entry name" value="CSN8_PSD8_EIF3K"/>
</dbReference>
<dbReference type="GO" id="GO:0006446">
    <property type="term" value="P:regulation of translational initiation"/>
    <property type="evidence" value="ECO:0007669"/>
    <property type="project" value="InterPro"/>
</dbReference>
<proteinExistence type="inferred from homology"/>
<dbReference type="InterPro" id="IPR016024">
    <property type="entry name" value="ARM-type_fold"/>
</dbReference>
<name>A0A1Y1URC2_9TREE</name>
<dbReference type="AlphaFoldDB" id="A0A1Y1URC2"/>
<dbReference type="GeneID" id="33559688"/>
<evidence type="ECO:0000259" key="5">
    <source>
        <dbReference type="PROSITE" id="PS50250"/>
    </source>
</evidence>
<organism evidence="6 7">
    <name type="scientific">Kockovaella imperatae</name>
    <dbReference type="NCBI Taxonomy" id="4999"/>
    <lineage>
        <taxon>Eukaryota</taxon>
        <taxon>Fungi</taxon>
        <taxon>Dikarya</taxon>
        <taxon>Basidiomycota</taxon>
        <taxon>Agaricomycotina</taxon>
        <taxon>Tremellomycetes</taxon>
        <taxon>Tremellales</taxon>
        <taxon>Cuniculitremaceae</taxon>
        <taxon>Kockovaella</taxon>
    </lineage>
</organism>
<reference evidence="6 7" key="1">
    <citation type="submission" date="2017-03" db="EMBL/GenBank/DDBJ databases">
        <title>Widespread Adenine N6-methylation of Active Genes in Fungi.</title>
        <authorList>
            <consortium name="DOE Joint Genome Institute"/>
            <person name="Mondo S.J."/>
            <person name="Dannebaum R.O."/>
            <person name="Kuo R.C."/>
            <person name="Louie K.B."/>
            <person name="Bewick A.J."/>
            <person name="Labutti K."/>
            <person name="Haridas S."/>
            <person name="Kuo A."/>
            <person name="Salamov A."/>
            <person name="Ahrendt S.R."/>
            <person name="Lau R."/>
            <person name="Bowen B.P."/>
            <person name="Lipzen A."/>
            <person name="Sullivan W."/>
            <person name="Andreopoulos W.B."/>
            <person name="Clum A."/>
            <person name="Lindquist E."/>
            <person name="Daum C."/>
            <person name="Northen T.R."/>
            <person name="Ramamoorthy G."/>
            <person name="Schmitz R.J."/>
            <person name="Gryganskyi A."/>
            <person name="Culley D."/>
            <person name="Magnuson J."/>
            <person name="James T.Y."/>
            <person name="O'Malley M.A."/>
            <person name="Stajich J.E."/>
            <person name="Spatafora J.W."/>
            <person name="Visel A."/>
            <person name="Grigoriev I.V."/>
        </authorList>
    </citation>
    <scope>NUCLEOTIDE SEQUENCE [LARGE SCALE GENOMIC DNA]</scope>
    <source>
        <strain evidence="6 7">NRRL Y-17943</strain>
    </source>
</reference>
<dbReference type="FunFam" id="1.25.40.250:FF:000001">
    <property type="entry name" value="Eukaryotic translation initiation factor 3 subunit K"/>
    <property type="match status" value="1"/>
</dbReference>
<dbReference type="Gene3D" id="1.25.40.250">
    <property type="entry name" value="ARM repeat, domain 1"/>
    <property type="match status" value="1"/>
</dbReference>